<dbReference type="PANTHER" id="PTHR46268:SF6">
    <property type="entry name" value="UNIVERSAL STRESS PROTEIN UP12"/>
    <property type="match status" value="1"/>
</dbReference>
<dbReference type="PANTHER" id="PTHR46268">
    <property type="entry name" value="STRESS RESPONSE PROTEIN NHAX"/>
    <property type="match status" value="1"/>
</dbReference>
<comment type="subcellular location">
    <subcellularLocation>
        <location evidence="2">Cytoplasm</location>
    </subcellularLocation>
</comment>
<keyword evidence="2" id="KW-0963">Cytoplasm</keyword>
<evidence type="ECO:0000256" key="2">
    <source>
        <dbReference type="PIRNR" id="PIRNR006276"/>
    </source>
</evidence>
<reference evidence="4" key="1">
    <citation type="submission" date="2023-08" db="EMBL/GenBank/DDBJ databases">
        <title>Genomic characterization of piscicolin 126 produced by Carnobacterium maltaromaticum CM22 strain isolated from salmon (Salmo salar).</title>
        <authorList>
            <person name="Gonzalez-Gragera E."/>
            <person name="Garcia-Lopez J.D."/>
            <person name="Teso-Perez C."/>
            <person name="Gimenez-Hernandez I."/>
            <person name="Peralta-Sanchez J.M."/>
            <person name="Valdivia E."/>
            <person name="Montalban-Lopez M."/>
            <person name="Martin-Platero A.M."/>
            <person name="Banos A."/>
            <person name="Martinez-Bueno M."/>
        </authorList>
    </citation>
    <scope>NUCLEOTIDE SEQUENCE</scope>
    <source>
        <strain evidence="4">CM22</strain>
    </source>
</reference>
<dbReference type="Pfam" id="PF00582">
    <property type="entry name" value="Usp"/>
    <property type="match status" value="1"/>
</dbReference>
<evidence type="ECO:0000256" key="1">
    <source>
        <dbReference type="ARBA" id="ARBA00008791"/>
    </source>
</evidence>
<gene>
    <name evidence="4" type="ORF">RAK27_07075</name>
</gene>
<dbReference type="Gene3D" id="3.40.50.620">
    <property type="entry name" value="HUPs"/>
    <property type="match status" value="1"/>
</dbReference>
<dbReference type="CDD" id="cd00293">
    <property type="entry name" value="USP-like"/>
    <property type="match status" value="1"/>
</dbReference>
<dbReference type="RefSeq" id="WP_010050794.1">
    <property type="nucleotide sequence ID" value="NZ_BJOJ01000013.1"/>
</dbReference>
<feature type="domain" description="UspA" evidence="3">
    <location>
        <begin position="5"/>
        <end position="144"/>
    </location>
</feature>
<dbReference type="GO" id="GO:0005737">
    <property type="term" value="C:cytoplasm"/>
    <property type="evidence" value="ECO:0007669"/>
    <property type="project" value="UniProtKB-SubCell"/>
</dbReference>
<dbReference type="AlphaFoldDB" id="A0AAW9JS30"/>
<proteinExistence type="inferred from homology"/>
<accession>A0AAW9JS30</accession>
<dbReference type="InterPro" id="IPR006016">
    <property type="entry name" value="UspA"/>
</dbReference>
<dbReference type="PIRSF" id="PIRSF006276">
    <property type="entry name" value="UspA"/>
    <property type="match status" value="1"/>
</dbReference>
<organism evidence="4 5">
    <name type="scientific">Carnobacterium maltaromaticum</name>
    <name type="common">Carnobacterium piscicola</name>
    <dbReference type="NCBI Taxonomy" id="2751"/>
    <lineage>
        <taxon>Bacteria</taxon>
        <taxon>Bacillati</taxon>
        <taxon>Bacillota</taxon>
        <taxon>Bacilli</taxon>
        <taxon>Lactobacillales</taxon>
        <taxon>Carnobacteriaceae</taxon>
        <taxon>Carnobacterium</taxon>
    </lineage>
</organism>
<dbReference type="PRINTS" id="PR01438">
    <property type="entry name" value="UNVRSLSTRESS"/>
</dbReference>
<evidence type="ECO:0000313" key="5">
    <source>
        <dbReference type="Proteomes" id="UP001290462"/>
    </source>
</evidence>
<evidence type="ECO:0000259" key="3">
    <source>
        <dbReference type="Pfam" id="PF00582"/>
    </source>
</evidence>
<dbReference type="InterPro" id="IPR014729">
    <property type="entry name" value="Rossmann-like_a/b/a_fold"/>
</dbReference>
<dbReference type="SUPFAM" id="SSF52402">
    <property type="entry name" value="Adenine nucleotide alpha hydrolases-like"/>
    <property type="match status" value="1"/>
</dbReference>
<dbReference type="Proteomes" id="UP001290462">
    <property type="component" value="Unassembled WGS sequence"/>
</dbReference>
<evidence type="ECO:0000313" key="4">
    <source>
        <dbReference type="EMBL" id="MDZ5758423.1"/>
    </source>
</evidence>
<name>A0AAW9JS30_CARML</name>
<protein>
    <recommendedName>
        <fullName evidence="2">Universal stress protein</fullName>
    </recommendedName>
</protein>
<dbReference type="EMBL" id="JAVBVO010000003">
    <property type="protein sequence ID" value="MDZ5758423.1"/>
    <property type="molecule type" value="Genomic_DNA"/>
</dbReference>
<comment type="caution">
    <text evidence="4">The sequence shown here is derived from an EMBL/GenBank/DDBJ whole genome shotgun (WGS) entry which is preliminary data.</text>
</comment>
<comment type="similarity">
    <text evidence="1 2">Belongs to the universal stress protein A family.</text>
</comment>
<sequence>MLQQYKRILVAVDGSDESEAAFRKAVHVANRNQSSLFLLHVIDTMSFQSVSGYEGLITENVTDQVKETLEEYKKYAELQGVEEFQYLIEYGSPKILIAKDVPKEYQVDLIMLGATGLNAVERLFVGSVSRYVIQNASCDVLVVRTDLENQPIQF</sequence>
<dbReference type="InterPro" id="IPR006015">
    <property type="entry name" value="Universal_stress_UspA"/>
</dbReference>